<evidence type="ECO:0000256" key="5">
    <source>
        <dbReference type="ARBA" id="ARBA00023163"/>
    </source>
</evidence>
<evidence type="ECO:0000259" key="7">
    <source>
        <dbReference type="PROSITE" id="PS51755"/>
    </source>
</evidence>
<evidence type="ECO:0000256" key="3">
    <source>
        <dbReference type="ARBA" id="ARBA00023015"/>
    </source>
</evidence>
<dbReference type="PANTHER" id="PTHR48111:SF1">
    <property type="entry name" value="TWO-COMPONENT RESPONSE REGULATOR ORR33"/>
    <property type="match status" value="1"/>
</dbReference>
<evidence type="ECO:0000256" key="1">
    <source>
        <dbReference type="ARBA" id="ARBA00022553"/>
    </source>
</evidence>
<dbReference type="InterPro" id="IPR036388">
    <property type="entry name" value="WH-like_DNA-bd_sf"/>
</dbReference>
<protein>
    <submittedName>
        <fullName evidence="8">Unannotated protein</fullName>
    </submittedName>
</protein>
<evidence type="ECO:0000259" key="6">
    <source>
        <dbReference type="PROSITE" id="PS50110"/>
    </source>
</evidence>
<dbReference type="GO" id="GO:0032993">
    <property type="term" value="C:protein-DNA complex"/>
    <property type="evidence" value="ECO:0007669"/>
    <property type="project" value="TreeGrafter"/>
</dbReference>
<dbReference type="SUPFAM" id="SSF52172">
    <property type="entry name" value="CheY-like"/>
    <property type="match status" value="1"/>
</dbReference>
<dbReference type="PANTHER" id="PTHR48111">
    <property type="entry name" value="REGULATOR OF RPOS"/>
    <property type="match status" value="1"/>
</dbReference>
<dbReference type="SUPFAM" id="SSF46894">
    <property type="entry name" value="C-terminal effector domain of the bipartite response regulators"/>
    <property type="match status" value="1"/>
</dbReference>
<dbReference type="Gene3D" id="3.40.50.2300">
    <property type="match status" value="1"/>
</dbReference>
<dbReference type="InterPro" id="IPR001789">
    <property type="entry name" value="Sig_transdc_resp-reg_receiver"/>
</dbReference>
<dbReference type="InterPro" id="IPR039420">
    <property type="entry name" value="WalR-like"/>
</dbReference>
<dbReference type="InterPro" id="IPR001867">
    <property type="entry name" value="OmpR/PhoB-type_DNA-bd"/>
</dbReference>
<dbReference type="SMART" id="SM00862">
    <property type="entry name" value="Trans_reg_C"/>
    <property type="match status" value="1"/>
</dbReference>
<evidence type="ECO:0000313" key="8">
    <source>
        <dbReference type="EMBL" id="CAB5019235.1"/>
    </source>
</evidence>
<dbReference type="GO" id="GO:0005829">
    <property type="term" value="C:cytosol"/>
    <property type="evidence" value="ECO:0007669"/>
    <property type="project" value="TreeGrafter"/>
</dbReference>
<gene>
    <name evidence="8" type="ORF">UFOPK4098_00756</name>
</gene>
<feature type="domain" description="Response regulatory" evidence="6">
    <location>
        <begin position="12"/>
        <end position="125"/>
    </location>
</feature>
<dbReference type="Gene3D" id="1.10.10.10">
    <property type="entry name" value="Winged helix-like DNA-binding domain superfamily/Winged helix DNA-binding domain"/>
    <property type="match status" value="1"/>
</dbReference>
<dbReference type="AlphaFoldDB" id="A0A6J7QQL3"/>
<name>A0A6J7QQL3_9ZZZZ</name>
<dbReference type="EMBL" id="CAFBPN010000032">
    <property type="protein sequence ID" value="CAB5019235.1"/>
    <property type="molecule type" value="Genomic_DNA"/>
</dbReference>
<reference evidence="8" key="1">
    <citation type="submission" date="2020-05" db="EMBL/GenBank/DDBJ databases">
        <authorList>
            <person name="Chiriac C."/>
            <person name="Salcher M."/>
            <person name="Ghai R."/>
            <person name="Kavagutti S V."/>
        </authorList>
    </citation>
    <scope>NUCLEOTIDE SEQUENCE</scope>
</reference>
<evidence type="ECO:0000256" key="2">
    <source>
        <dbReference type="ARBA" id="ARBA00023012"/>
    </source>
</evidence>
<feature type="domain" description="OmpR/PhoB-type" evidence="7">
    <location>
        <begin position="135"/>
        <end position="234"/>
    </location>
</feature>
<dbReference type="PROSITE" id="PS50110">
    <property type="entry name" value="RESPONSE_REGULATORY"/>
    <property type="match status" value="1"/>
</dbReference>
<keyword evidence="4" id="KW-0238">DNA-binding</keyword>
<dbReference type="GO" id="GO:0000156">
    <property type="term" value="F:phosphorelay response regulator activity"/>
    <property type="evidence" value="ECO:0007669"/>
    <property type="project" value="TreeGrafter"/>
</dbReference>
<keyword evidence="1" id="KW-0597">Phosphoprotein</keyword>
<proteinExistence type="predicted"/>
<sequence length="240" mass="26966">MHHGRPAQSPIALLLVEGSPQLEAGIAHSFAENKEPHDLEVAKSFHDSLTAIHKKQPTVIVLNFSAIDGNTSDMVKQMRTATSAYIYIVSDHSDTILQGLEAGADDCHEHPVNCQLLVARMHALLRRASGAFHLENALHFGHLEIRPDEGRVYRDGKEISLTRTEFRLLCELATSPNKVFARETLLDRVWGYGYFGDGRLVDVHVRRLRTKIEVRPDAPEYVVTVRGLGYRFDGEKVNQH</sequence>
<dbReference type="InterPro" id="IPR016032">
    <property type="entry name" value="Sig_transdc_resp-reg_C-effctor"/>
</dbReference>
<dbReference type="FunFam" id="1.10.10.10:FF:000018">
    <property type="entry name" value="DNA-binding response regulator ResD"/>
    <property type="match status" value="1"/>
</dbReference>
<keyword evidence="3" id="KW-0805">Transcription regulation</keyword>
<evidence type="ECO:0000256" key="4">
    <source>
        <dbReference type="ARBA" id="ARBA00023125"/>
    </source>
</evidence>
<accession>A0A6J7QQL3</accession>
<dbReference type="InterPro" id="IPR011006">
    <property type="entry name" value="CheY-like_superfamily"/>
</dbReference>
<dbReference type="GO" id="GO:0006355">
    <property type="term" value="P:regulation of DNA-templated transcription"/>
    <property type="evidence" value="ECO:0007669"/>
    <property type="project" value="InterPro"/>
</dbReference>
<keyword evidence="5" id="KW-0804">Transcription</keyword>
<dbReference type="GO" id="GO:0000976">
    <property type="term" value="F:transcription cis-regulatory region binding"/>
    <property type="evidence" value="ECO:0007669"/>
    <property type="project" value="TreeGrafter"/>
</dbReference>
<dbReference type="PROSITE" id="PS51755">
    <property type="entry name" value="OMPR_PHOB"/>
    <property type="match status" value="1"/>
</dbReference>
<organism evidence="8">
    <name type="scientific">freshwater metagenome</name>
    <dbReference type="NCBI Taxonomy" id="449393"/>
    <lineage>
        <taxon>unclassified sequences</taxon>
        <taxon>metagenomes</taxon>
        <taxon>ecological metagenomes</taxon>
    </lineage>
</organism>
<dbReference type="Pfam" id="PF00486">
    <property type="entry name" value="Trans_reg_C"/>
    <property type="match status" value="1"/>
</dbReference>
<keyword evidence="2" id="KW-0902">Two-component regulatory system</keyword>
<dbReference type="CDD" id="cd00383">
    <property type="entry name" value="trans_reg_C"/>
    <property type="match status" value="1"/>
</dbReference>